<gene>
    <name evidence="10" type="ORF">NEF87_001330</name>
</gene>
<dbReference type="EC" id="2.1.1.72" evidence="1"/>
<sequence length="623" mass="72353">MENQIRSLSKAIVAKSHKAKIIEWFDLHVDETGKKFGFNFDLCNLNLNNKDNEKSINDNRLIVGIDWKMSSEDFVKNLGKIFSICVNQRSLDSKTTLGQEFTPMDTVSSIFNGIVDLKNICETTNILDFACGTGNFIGWCLRYQLEAFFKDQNEKRTQNMTKNFNNRLETLSHHLIAVDIDPLSCFTTAIYTSLIILHFILRFNLTFDKKIQKMCFPVWIIHENFFDFGMKYPTISPEIILGNPPYLFSRNLPVDTLKFLKSRKFQSARGQFDLSDVFLEHSMNLLQSGGILGVIIPETITILENRQKIRKYLIKNSDVLKIQHVSGTFTNISVENILLFAQKSQKIHNEMLTISWENFQSQIIKRSDLLEKTHFPLIYSTNITKEIIAWVEKNFISIDEWNEIHPEVAIKVFRGVELSKKGEIMQCPKCDKWMPYSQKRKTCSHCNSELNRNGKIKKIIKKMEKLGEAEKFRPFIPHFTTNQPCVIPSARIELGYSGIKYKKLHDFCPQRILVRQLLAKKRLCATTVNDHSLTSQSIYNIILPQPLQADIQKLRNILASDLISYYNYTTFSKGKRLFSRILLQKLKNLPWIPRNQKYSIINQLPNHFIPEITTRLGEKDTLI</sequence>
<dbReference type="InterPro" id="IPR050953">
    <property type="entry name" value="N4_N6_ade-DNA_methylase"/>
</dbReference>
<dbReference type="Pfam" id="PF12950">
    <property type="entry name" value="TaqI_C"/>
    <property type="match status" value="1"/>
</dbReference>
<dbReference type="PANTHER" id="PTHR33841">
    <property type="entry name" value="DNA METHYLTRANSFERASE YEEA-RELATED"/>
    <property type="match status" value="1"/>
</dbReference>
<evidence type="ECO:0000313" key="11">
    <source>
        <dbReference type="Proteomes" id="UP001208689"/>
    </source>
</evidence>
<reference evidence="10" key="1">
    <citation type="submission" date="2022-09" db="EMBL/GenBank/DDBJ databases">
        <title>Actin cytoskeleton and complex cell architecture in an #Asgard archaeon.</title>
        <authorList>
            <person name="Ponce Toledo R.I."/>
            <person name="Schleper C."/>
            <person name="Rodrigues Oliveira T."/>
            <person name="Wollweber F."/>
            <person name="Xu J."/>
            <person name="Rittmann S."/>
            <person name="Klingl A."/>
            <person name="Pilhofer M."/>
        </authorList>
    </citation>
    <scope>NUCLEOTIDE SEQUENCE</scope>
    <source>
        <strain evidence="10">B-35</strain>
    </source>
</reference>
<proteinExistence type="predicted"/>
<keyword evidence="2" id="KW-0489">Methyltransferase</keyword>
<protein>
    <recommendedName>
        <fullName evidence="1">site-specific DNA-methyltransferase (adenine-specific)</fullName>
        <ecNumber evidence="1">2.1.1.72</ecNumber>
    </recommendedName>
</protein>
<comment type="catalytic activity">
    <reaction evidence="7">
        <text>a 2'-deoxyadenosine in DNA + S-adenosyl-L-methionine = an N(6)-methyl-2'-deoxyadenosine in DNA + S-adenosyl-L-homocysteine + H(+)</text>
        <dbReference type="Rhea" id="RHEA:15197"/>
        <dbReference type="Rhea" id="RHEA-COMP:12418"/>
        <dbReference type="Rhea" id="RHEA-COMP:12419"/>
        <dbReference type="ChEBI" id="CHEBI:15378"/>
        <dbReference type="ChEBI" id="CHEBI:57856"/>
        <dbReference type="ChEBI" id="CHEBI:59789"/>
        <dbReference type="ChEBI" id="CHEBI:90615"/>
        <dbReference type="ChEBI" id="CHEBI:90616"/>
        <dbReference type="EC" id="2.1.1.72"/>
    </reaction>
</comment>
<evidence type="ECO:0000256" key="5">
    <source>
        <dbReference type="ARBA" id="ARBA00022747"/>
    </source>
</evidence>
<evidence type="ECO:0000313" key="10">
    <source>
        <dbReference type="EMBL" id="UYP45045.1"/>
    </source>
</evidence>
<dbReference type="SUPFAM" id="SSF53335">
    <property type="entry name" value="S-adenosyl-L-methionine-dependent methyltransferases"/>
    <property type="match status" value="1"/>
</dbReference>
<accession>A0ABY6HNE6</accession>
<evidence type="ECO:0000256" key="1">
    <source>
        <dbReference type="ARBA" id="ARBA00011900"/>
    </source>
</evidence>
<keyword evidence="6" id="KW-0238">DNA-binding</keyword>
<keyword evidence="3" id="KW-0808">Transferase</keyword>
<evidence type="ECO:0000256" key="6">
    <source>
        <dbReference type="ARBA" id="ARBA00023125"/>
    </source>
</evidence>
<dbReference type="EMBL" id="CP104013">
    <property type="protein sequence ID" value="UYP45045.1"/>
    <property type="molecule type" value="Genomic_DNA"/>
</dbReference>
<dbReference type="InterPro" id="IPR029063">
    <property type="entry name" value="SAM-dependent_MTases_sf"/>
</dbReference>
<dbReference type="Gene3D" id="3.40.50.150">
    <property type="entry name" value="Vaccinia Virus protein VP39"/>
    <property type="match status" value="1"/>
</dbReference>
<name>A0ABY6HNE6_9ARCH</name>
<evidence type="ECO:0000259" key="8">
    <source>
        <dbReference type="Pfam" id="PF07669"/>
    </source>
</evidence>
<feature type="domain" description="Type II methyltransferase M.TaqI-like" evidence="8">
    <location>
        <begin position="238"/>
        <end position="325"/>
    </location>
</feature>
<evidence type="ECO:0000256" key="4">
    <source>
        <dbReference type="ARBA" id="ARBA00022691"/>
    </source>
</evidence>
<dbReference type="Proteomes" id="UP001208689">
    <property type="component" value="Chromosome"/>
</dbReference>
<dbReference type="Pfam" id="PF07669">
    <property type="entry name" value="Eco57I"/>
    <property type="match status" value="1"/>
</dbReference>
<dbReference type="InterPro" id="IPR025931">
    <property type="entry name" value="TaqI_C"/>
</dbReference>
<keyword evidence="5" id="KW-0680">Restriction system</keyword>
<evidence type="ECO:0000256" key="3">
    <source>
        <dbReference type="ARBA" id="ARBA00022679"/>
    </source>
</evidence>
<organism evidence="10 11">
    <name type="scientific">Candidatus Lokiarchaeum ossiferum</name>
    <dbReference type="NCBI Taxonomy" id="2951803"/>
    <lineage>
        <taxon>Archaea</taxon>
        <taxon>Promethearchaeati</taxon>
        <taxon>Promethearchaeota</taxon>
        <taxon>Promethearchaeia</taxon>
        <taxon>Promethearchaeales</taxon>
        <taxon>Promethearchaeaceae</taxon>
        <taxon>Candidatus Lokiarchaeum</taxon>
    </lineage>
</organism>
<evidence type="ECO:0000256" key="7">
    <source>
        <dbReference type="ARBA" id="ARBA00047942"/>
    </source>
</evidence>
<dbReference type="InterPro" id="IPR011639">
    <property type="entry name" value="MethylTrfase_TaqI-like_dom"/>
</dbReference>
<keyword evidence="11" id="KW-1185">Reference proteome</keyword>
<evidence type="ECO:0000256" key="2">
    <source>
        <dbReference type="ARBA" id="ARBA00022603"/>
    </source>
</evidence>
<feature type="domain" description="TaqI-like C-terminal specificity" evidence="9">
    <location>
        <begin position="502"/>
        <end position="590"/>
    </location>
</feature>
<dbReference type="PRINTS" id="PR00507">
    <property type="entry name" value="N12N6MTFRASE"/>
</dbReference>
<dbReference type="PANTHER" id="PTHR33841:SF1">
    <property type="entry name" value="DNA METHYLTRANSFERASE A"/>
    <property type="match status" value="1"/>
</dbReference>
<evidence type="ECO:0000259" key="9">
    <source>
        <dbReference type="Pfam" id="PF12950"/>
    </source>
</evidence>
<keyword evidence="4" id="KW-0949">S-adenosyl-L-methionine</keyword>